<keyword evidence="3 5" id="KW-0808">Transferase</keyword>
<protein>
    <recommendedName>
        <fullName evidence="5">Citrate synthase</fullName>
    </recommendedName>
</protein>
<dbReference type="CDD" id="cd06109">
    <property type="entry name" value="BsCS-I_like"/>
    <property type="match status" value="1"/>
</dbReference>
<dbReference type="PANTHER" id="PTHR11739:SF4">
    <property type="entry name" value="CITRATE SYNTHASE, PEROXISOMAL"/>
    <property type="match status" value="1"/>
</dbReference>
<dbReference type="Gene3D" id="1.10.230.10">
    <property type="entry name" value="Cytochrome P450-Terp, domain 2"/>
    <property type="match status" value="1"/>
</dbReference>
<sequence length="361" mass="40487">MIARGLKGITCTETKISFIDGEQGRLIYRGYAAPELAQTHSFEEVAYLLWYGTLPNQEQLIELKKQFQASRQLPDNMKSIIASVPQSHDMLSVLRTALSSLELTDENQATIIDAITLTSLTPAIIAYRQSLQQDFDFPEERSDLDHVAYYLYMITGKEPSPAYVQALETYMILTMEHGLNASTFSARVTASTESDIASAITSAIGTMKGPLHGGAPSGVIELLNETVQHGDIQECIREKVQNGEKLMGFGHRVYKTWDPRAQAIKKILQQQKQEDDWFDLALKVEEAAIQVLEELKPGRNLYTNVEFYAAAILRELTIPTNLFTATFTASRMVGWTAHVMEQLEDNTIFRPSAEYVGPFHQ</sequence>
<proteinExistence type="inferred from homology"/>
<dbReference type="SUPFAM" id="SSF48256">
    <property type="entry name" value="Citrate synthase"/>
    <property type="match status" value="1"/>
</dbReference>
<evidence type="ECO:0000313" key="8">
    <source>
        <dbReference type="EMBL" id="MYL32090.1"/>
    </source>
</evidence>
<dbReference type="OrthoDB" id="9800864at2"/>
<dbReference type="PRINTS" id="PR00143">
    <property type="entry name" value="CITRTSNTHASE"/>
</dbReference>
<reference evidence="8 9" key="1">
    <citation type="submission" date="2019-11" db="EMBL/GenBank/DDBJ databases">
        <title>Genome sequences of 17 halophilic strains isolated from different environments.</title>
        <authorList>
            <person name="Furrow R.E."/>
        </authorList>
    </citation>
    <scope>NUCLEOTIDE SEQUENCE [LARGE SCALE GENOMIC DNA]</scope>
    <source>
        <strain evidence="8 9">22514_16_FS</strain>
    </source>
</reference>
<dbReference type="InterPro" id="IPR016142">
    <property type="entry name" value="Citrate_synth-like_lrg_a-sub"/>
</dbReference>
<comment type="pathway">
    <text evidence="1">Carbohydrate metabolism; tricarboxylic acid cycle.</text>
</comment>
<evidence type="ECO:0000256" key="7">
    <source>
        <dbReference type="RuleBase" id="RU003406"/>
    </source>
</evidence>
<feature type="active site" evidence="6">
    <location>
        <position position="306"/>
    </location>
</feature>
<dbReference type="InterPro" id="IPR024176">
    <property type="entry name" value="Citrate_synthase_bac-typ"/>
</dbReference>
<evidence type="ECO:0000313" key="9">
    <source>
        <dbReference type="Proteomes" id="UP000468638"/>
    </source>
</evidence>
<evidence type="ECO:0000256" key="6">
    <source>
        <dbReference type="PIRSR" id="PIRSR001369-1"/>
    </source>
</evidence>
<name>A0A6I4ZVW5_9BACI</name>
<dbReference type="GO" id="GO:0005829">
    <property type="term" value="C:cytosol"/>
    <property type="evidence" value="ECO:0007669"/>
    <property type="project" value="TreeGrafter"/>
</dbReference>
<comment type="similarity">
    <text evidence="2 5 7">Belongs to the citrate synthase family.</text>
</comment>
<gene>
    <name evidence="8" type="ORF">GLW05_00535</name>
</gene>
<evidence type="ECO:0000256" key="1">
    <source>
        <dbReference type="ARBA" id="ARBA00005163"/>
    </source>
</evidence>
<evidence type="ECO:0000256" key="2">
    <source>
        <dbReference type="ARBA" id="ARBA00010566"/>
    </source>
</evidence>
<dbReference type="RefSeq" id="WP_160847410.1">
    <property type="nucleotide sequence ID" value="NZ_WMEQ01000001.1"/>
</dbReference>
<feature type="active site" evidence="6">
    <location>
        <position position="251"/>
    </location>
</feature>
<dbReference type="InterPro" id="IPR019810">
    <property type="entry name" value="Citrate_synthase_AS"/>
</dbReference>
<comment type="catalytic activity">
    <reaction evidence="4">
        <text>oxaloacetate + acetyl-CoA + H2O = citrate + CoA + H(+)</text>
        <dbReference type="Rhea" id="RHEA:16845"/>
        <dbReference type="ChEBI" id="CHEBI:15377"/>
        <dbReference type="ChEBI" id="CHEBI:15378"/>
        <dbReference type="ChEBI" id="CHEBI:16452"/>
        <dbReference type="ChEBI" id="CHEBI:16947"/>
        <dbReference type="ChEBI" id="CHEBI:57287"/>
        <dbReference type="ChEBI" id="CHEBI:57288"/>
        <dbReference type="EC" id="2.3.3.16"/>
    </reaction>
</comment>
<dbReference type="GO" id="GO:0005975">
    <property type="term" value="P:carbohydrate metabolic process"/>
    <property type="evidence" value="ECO:0007669"/>
    <property type="project" value="TreeGrafter"/>
</dbReference>
<dbReference type="GO" id="GO:0036440">
    <property type="term" value="F:citrate synthase activity"/>
    <property type="evidence" value="ECO:0007669"/>
    <property type="project" value="UniProtKB-EC"/>
</dbReference>
<dbReference type="PROSITE" id="PS00480">
    <property type="entry name" value="CITRATE_SYNTHASE"/>
    <property type="match status" value="1"/>
</dbReference>
<dbReference type="InterPro" id="IPR016143">
    <property type="entry name" value="Citrate_synth-like_sm_a-sub"/>
</dbReference>
<dbReference type="AlphaFoldDB" id="A0A6I4ZVW5"/>
<dbReference type="PIRSF" id="PIRSF001369">
    <property type="entry name" value="Citrate_synth"/>
    <property type="match status" value="1"/>
</dbReference>
<dbReference type="Proteomes" id="UP000468638">
    <property type="component" value="Unassembled WGS sequence"/>
</dbReference>
<dbReference type="EMBL" id="WMEQ01000001">
    <property type="protein sequence ID" value="MYL32090.1"/>
    <property type="molecule type" value="Genomic_DNA"/>
</dbReference>
<dbReference type="Gene3D" id="1.10.580.10">
    <property type="entry name" value="Citrate Synthase, domain 1"/>
    <property type="match status" value="1"/>
</dbReference>
<dbReference type="PANTHER" id="PTHR11739">
    <property type="entry name" value="CITRATE SYNTHASE"/>
    <property type="match status" value="1"/>
</dbReference>
<dbReference type="InterPro" id="IPR002020">
    <property type="entry name" value="Citrate_synthase"/>
</dbReference>
<evidence type="ECO:0000256" key="4">
    <source>
        <dbReference type="ARBA" id="ARBA00049288"/>
    </source>
</evidence>
<evidence type="ECO:0000256" key="3">
    <source>
        <dbReference type="ARBA" id="ARBA00022679"/>
    </source>
</evidence>
<dbReference type="GO" id="GO:0006099">
    <property type="term" value="P:tricarboxylic acid cycle"/>
    <property type="evidence" value="ECO:0007669"/>
    <property type="project" value="UniProtKB-UniPathway"/>
</dbReference>
<accession>A0A6I4ZVW5</accession>
<dbReference type="Pfam" id="PF00285">
    <property type="entry name" value="Citrate_synt"/>
    <property type="match status" value="1"/>
</dbReference>
<comment type="caution">
    <text evidence="8">The sequence shown here is derived from an EMBL/GenBank/DDBJ whole genome shotgun (WGS) entry which is preliminary data.</text>
</comment>
<dbReference type="UniPathway" id="UPA00223"/>
<dbReference type="InterPro" id="IPR036969">
    <property type="entry name" value="Citrate_synthase_sf"/>
</dbReference>
<evidence type="ECO:0000256" key="5">
    <source>
        <dbReference type="PIRNR" id="PIRNR001369"/>
    </source>
</evidence>
<organism evidence="8 9">
    <name type="scientific">Pontibacillus yanchengensis</name>
    <dbReference type="NCBI Taxonomy" id="462910"/>
    <lineage>
        <taxon>Bacteria</taxon>
        <taxon>Bacillati</taxon>
        <taxon>Bacillota</taxon>
        <taxon>Bacilli</taxon>
        <taxon>Bacillales</taxon>
        <taxon>Bacillaceae</taxon>
        <taxon>Pontibacillus</taxon>
    </lineage>
</organism>